<organism evidence="1 2">
    <name type="scientific">Haloplasma contractile SSD-17B</name>
    <dbReference type="NCBI Taxonomy" id="1033810"/>
    <lineage>
        <taxon>Bacteria</taxon>
        <taxon>Bacillati</taxon>
        <taxon>Mycoplasmatota</taxon>
        <taxon>Mollicutes</taxon>
        <taxon>Haloplasmatales</taxon>
        <taxon>Haloplasmataceae</taxon>
        <taxon>Haloplasma</taxon>
    </lineage>
</organism>
<dbReference type="AlphaFoldDB" id="F7Q0X8"/>
<dbReference type="eggNOG" id="COG4807">
    <property type="taxonomic scope" value="Bacteria"/>
</dbReference>
<dbReference type="OrthoDB" id="9788465at2"/>
<dbReference type="PANTHER" id="PTHR37805">
    <property type="entry name" value="CYTOPLASMIC PROTEIN-RELATED"/>
    <property type="match status" value="1"/>
</dbReference>
<dbReference type="InParanoid" id="F7Q0X8"/>
<dbReference type="RefSeq" id="WP_008827259.1">
    <property type="nucleotide sequence ID" value="NZ_AFNU02000012.1"/>
</dbReference>
<dbReference type="STRING" id="1033810.HLPCO_002659"/>
<reference evidence="1 2" key="2">
    <citation type="journal article" date="2013" name="PLoS ONE">
        <title>INDIGO - INtegrated Data Warehouse of MIcrobial GenOmes with Examples from the Red Sea Extremophiles.</title>
        <authorList>
            <person name="Alam I."/>
            <person name="Antunes A."/>
            <person name="Kamau A.A."/>
            <person name="Ba Alawi W."/>
            <person name="Kalkatawi M."/>
            <person name="Stingl U."/>
            <person name="Bajic V.B."/>
        </authorList>
    </citation>
    <scope>NUCLEOTIDE SEQUENCE [LARGE SCALE GENOMIC DNA]</scope>
    <source>
        <strain evidence="1 2">SSD-17B</strain>
    </source>
</reference>
<dbReference type="PANTHER" id="PTHR37805:SF1">
    <property type="entry name" value="CYTOPLASMIC PROTEIN"/>
    <property type="match status" value="1"/>
</dbReference>
<dbReference type="EMBL" id="AFNU02000012">
    <property type="protein sequence ID" value="ERJ11357.1"/>
    <property type="molecule type" value="Genomic_DNA"/>
</dbReference>
<evidence type="ECO:0000313" key="2">
    <source>
        <dbReference type="Proteomes" id="UP000005707"/>
    </source>
</evidence>
<keyword evidence="1" id="KW-0413">Isomerase</keyword>
<comment type="caution">
    <text evidence="1">The sequence shown here is derived from an EMBL/GenBank/DDBJ whole genome shotgun (WGS) entry which is preliminary data.</text>
</comment>
<evidence type="ECO:0000313" key="1">
    <source>
        <dbReference type="EMBL" id="ERJ11357.1"/>
    </source>
</evidence>
<dbReference type="GO" id="GO:0008712">
    <property type="term" value="F:ADP-glyceromanno-heptose 6-epimerase activity"/>
    <property type="evidence" value="ECO:0007669"/>
    <property type="project" value="UniProtKB-EC"/>
</dbReference>
<sequence>MDNNDRLIRLRYALDIKDDEMTNIFKLGGTNVTEADVKKILSKESYEDEDYIRENTDFIRCTNEMLDSFLNGFITYKRGKQEDKPGKPKPAPLTITDDRHVNNVLLKKLKIALKLTSDDMHELFKKAGIEITNSELTAVLRREGQRNYKACGDRYARNFLKGLTIKYRK</sequence>
<dbReference type="Pfam" id="PF07308">
    <property type="entry name" value="DUF1456"/>
    <property type="match status" value="2"/>
</dbReference>
<proteinExistence type="predicted"/>
<accession>F7Q0X8</accession>
<gene>
    <name evidence="1" type="primary">yehS</name>
    <name evidence="1" type="ORF">HLPCO_002659</name>
</gene>
<keyword evidence="2" id="KW-1185">Reference proteome</keyword>
<protein>
    <submittedName>
        <fullName evidence="1">Cytoplasmic protein</fullName>
        <ecNumber evidence="1">5.1.3.20</ecNumber>
    </submittedName>
</protein>
<dbReference type="EC" id="5.1.3.20" evidence="1"/>
<dbReference type="InterPro" id="IPR009921">
    <property type="entry name" value="YehS-like"/>
</dbReference>
<dbReference type="Proteomes" id="UP000005707">
    <property type="component" value="Unassembled WGS sequence"/>
</dbReference>
<name>F7Q0X8_9MOLU</name>
<reference evidence="1 2" key="1">
    <citation type="journal article" date="2011" name="J. Bacteriol.">
        <title>Genome sequence of Haloplasma contractile, an unusual contractile bacterium from a deep-sea anoxic brine lake.</title>
        <authorList>
            <person name="Antunes A."/>
            <person name="Alam I."/>
            <person name="El Dorry H."/>
            <person name="Siam R."/>
            <person name="Robertson A."/>
            <person name="Bajic V.B."/>
            <person name="Stingl U."/>
        </authorList>
    </citation>
    <scope>NUCLEOTIDE SEQUENCE [LARGE SCALE GENOMIC DNA]</scope>
    <source>
        <strain evidence="1 2">SSD-17B</strain>
    </source>
</reference>